<dbReference type="EMBL" id="CP115612">
    <property type="protein sequence ID" value="WBW73346.1"/>
    <property type="molecule type" value="Genomic_DNA"/>
</dbReference>
<evidence type="ECO:0000256" key="1">
    <source>
        <dbReference type="ARBA" id="ARBA00004123"/>
    </source>
</evidence>
<comment type="subcellular location">
    <subcellularLocation>
        <location evidence="1">Nucleus</location>
    </subcellularLocation>
</comment>
<feature type="compositionally biased region" description="Acidic residues" evidence="4">
    <location>
        <begin position="125"/>
        <end position="135"/>
    </location>
</feature>
<sequence length="716" mass="82190">MSKISAILKARKGQLKGKKDGKIKKTPSKPANSTGTHKNSDPKNGLQNEVKELLDKSQNETPGSEDENATMDDFLNGDFEESDLDKSATPEKNTEPLEERQENEKKPSQLKKNRKAKAVQKEEESSSSDEEEVDAEQYREQLDSLKEKDPDFYNYLQKNDSDLLDFNADEVTQDDEPEGGKRNNEGKTEITMDMLSKWRDNLSNQKSLTTLQKVVQAFKAAAYLNEEEGMNLKYSITDSRVFNDLMLLAIQSVPRVLNHHIPLQTEKNGRKVVNTDNRVLSRLSPILKSYGFSILRLLEGMTDAKNISLLLRETQNVVPYMITYRKFLKQFVEAVVEVWSTNRDDTVRVSCVFVLRSVCLTADLTLLEFAFKHMYLTMIRISSYTTVHTLAAINFMKNSSADIFLLNPESCYLVTFRYIRQLAITLRNTIHQPKPETRKLIQSWSYVHAIDFWSRLLSRATWLSREKGVAVEMQSLVYPLVQITLGAITTSPSSQLYPMRFHLSRSLIYLSRHTGVFIPMAPVLFDVLDSPELSRKPKPSTFKPLDWEVEIRAPTAYLRTRVYQDGITNQLLELLGEYYVLYATNIAFPEFVIPAIVRAKRFAKKSRNVKLNRSLLALVQKFEQQSEFVLTHRAQQKVSPANLESLDAFLANEEWEKTSLGAYVVAQREIREEQRRLLREAILEDQNHKENMRLKKKGALKNGDDELSSEGDEELE</sequence>
<dbReference type="KEGG" id="som:SOMG_03277"/>
<feature type="region of interest" description="Disordered" evidence="4">
    <location>
        <begin position="688"/>
        <end position="716"/>
    </location>
</feature>
<dbReference type="Proteomes" id="UP001212411">
    <property type="component" value="Chromosome 2"/>
</dbReference>
<dbReference type="GO" id="GO:0005730">
    <property type="term" value="C:nucleolus"/>
    <property type="evidence" value="ECO:0007669"/>
    <property type="project" value="TreeGrafter"/>
</dbReference>
<accession>A0AAE9WBN6</accession>
<evidence type="ECO:0000256" key="3">
    <source>
        <dbReference type="ARBA" id="ARBA00023242"/>
    </source>
</evidence>
<dbReference type="RefSeq" id="XP_056037589.1">
    <property type="nucleotide sequence ID" value="XM_056182068.1"/>
</dbReference>
<name>A0AAE9WBN6_9SCHI</name>
<dbReference type="GO" id="GO:0030691">
    <property type="term" value="C:Noc2p-Noc3p complex"/>
    <property type="evidence" value="ECO:0007669"/>
    <property type="project" value="TreeGrafter"/>
</dbReference>
<dbReference type="GeneID" id="80876757"/>
<gene>
    <name evidence="5" type="primary">noc201</name>
    <name evidence="5" type="ORF">SOMG_03277</name>
</gene>
<proteinExistence type="inferred from homology"/>
<dbReference type="InterPro" id="IPR005343">
    <property type="entry name" value="Noc2"/>
</dbReference>
<dbReference type="PANTHER" id="PTHR12687">
    <property type="entry name" value="NUCLEOLAR COMPLEX 2 AND RAD4-RELATED"/>
    <property type="match status" value="1"/>
</dbReference>
<feature type="compositionally biased region" description="Basic and acidic residues" evidence="4">
    <location>
        <begin position="49"/>
        <end position="58"/>
    </location>
</feature>
<dbReference type="Pfam" id="PF03715">
    <property type="entry name" value="Noc2"/>
    <property type="match status" value="1"/>
</dbReference>
<dbReference type="PANTHER" id="PTHR12687:SF4">
    <property type="entry name" value="NUCLEOLAR COMPLEX PROTEIN 2 HOMOLOG"/>
    <property type="match status" value="1"/>
</dbReference>
<feature type="compositionally biased region" description="Basic residues" evidence="4">
    <location>
        <begin position="108"/>
        <end position="118"/>
    </location>
</feature>
<feature type="compositionally biased region" description="Basic residues" evidence="4">
    <location>
        <begin position="9"/>
        <end position="27"/>
    </location>
</feature>
<evidence type="ECO:0000313" key="5">
    <source>
        <dbReference type="EMBL" id="WBW73346.1"/>
    </source>
</evidence>
<dbReference type="GO" id="GO:0030690">
    <property type="term" value="C:Noc1p-Noc2p complex"/>
    <property type="evidence" value="ECO:0007669"/>
    <property type="project" value="TreeGrafter"/>
</dbReference>
<organism evidence="5 6">
    <name type="scientific">Schizosaccharomyces osmophilus</name>
    <dbReference type="NCBI Taxonomy" id="2545709"/>
    <lineage>
        <taxon>Eukaryota</taxon>
        <taxon>Fungi</taxon>
        <taxon>Dikarya</taxon>
        <taxon>Ascomycota</taxon>
        <taxon>Taphrinomycotina</taxon>
        <taxon>Schizosaccharomycetes</taxon>
        <taxon>Schizosaccharomycetales</taxon>
        <taxon>Schizosaccharomycetaceae</taxon>
        <taxon>Schizosaccharomyces</taxon>
    </lineage>
</organism>
<comment type="similarity">
    <text evidence="2">Belongs to the NOC2 family.</text>
</comment>
<feature type="compositionally biased region" description="Acidic residues" evidence="4">
    <location>
        <begin position="705"/>
        <end position="716"/>
    </location>
</feature>
<dbReference type="GO" id="GO:0005654">
    <property type="term" value="C:nucleoplasm"/>
    <property type="evidence" value="ECO:0007669"/>
    <property type="project" value="TreeGrafter"/>
</dbReference>
<evidence type="ECO:0000313" key="6">
    <source>
        <dbReference type="Proteomes" id="UP001212411"/>
    </source>
</evidence>
<dbReference type="GO" id="GO:0042273">
    <property type="term" value="P:ribosomal large subunit biogenesis"/>
    <property type="evidence" value="ECO:0007669"/>
    <property type="project" value="TreeGrafter"/>
</dbReference>
<evidence type="ECO:0000256" key="4">
    <source>
        <dbReference type="SAM" id="MobiDB-lite"/>
    </source>
</evidence>
<protein>
    <submittedName>
        <fullName evidence="5">Noc complex subunit Noc201</fullName>
    </submittedName>
</protein>
<feature type="region of interest" description="Disordered" evidence="4">
    <location>
        <begin position="1"/>
        <end position="137"/>
    </location>
</feature>
<dbReference type="AlphaFoldDB" id="A0AAE9WBN6"/>
<keyword evidence="6" id="KW-1185">Reference proteome</keyword>
<evidence type="ECO:0000256" key="2">
    <source>
        <dbReference type="ARBA" id="ARBA00005907"/>
    </source>
</evidence>
<reference evidence="5 6" key="1">
    <citation type="journal article" date="2023" name="G3 (Bethesda)">
        <title>A high-quality reference genome for the fission yeast Schizosaccharomyces osmophilus.</title>
        <authorList>
            <person name="Jia G.S."/>
            <person name="Zhang W.C."/>
            <person name="Liang Y."/>
            <person name="Liu X.H."/>
            <person name="Rhind N."/>
            <person name="Pidoux A."/>
            <person name="Brysch-Herzberg M."/>
            <person name="Du L.L."/>
        </authorList>
    </citation>
    <scope>NUCLEOTIDE SEQUENCE [LARGE SCALE GENOMIC DNA]</scope>
    <source>
        <strain evidence="5 6">CBS 15793</strain>
    </source>
</reference>
<feature type="compositionally biased region" description="Basic and acidic residues" evidence="4">
    <location>
        <begin position="84"/>
        <end position="107"/>
    </location>
</feature>
<keyword evidence="3" id="KW-0539">Nucleus</keyword>